<keyword evidence="1" id="KW-0472">Membrane</keyword>
<dbReference type="AlphaFoldDB" id="A0A1F5E1U6"/>
<dbReference type="PANTHER" id="PTHR30373">
    <property type="entry name" value="UPF0603 PROTEIN YGCG"/>
    <property type="match status" value="1"/>
</dbReference>
<organism evidence="3 4">
    <name type="scientific">Candidatus Beckwithbacteria bacterium RIFCSPLOWO2_02_FULL_47_23</name>
    <dbReference type="NCBI Taxonomy" id="1797463"/>
    <lineage>
        <taxon>Bacteria</taxon>
        <taxon>Candidatus Beckwithiibacteriota</taxon>
    </lineage>
</organism>
<dbReference type="PANTHER" id="PTHR30373:SF2">
    <property type="entry name" value="UPF0603 PROTEIN YGCG"/>
    <property type="match status" value="1"/>
</dbReference>
<dbReference type="InterPro" id="IPR007621">
    <property type="entry name" value="TPM_dom"/>
</dbReference>
<dbReference type="EMBL" id="MEZQ01000016">
    <property type="protein sequence ID" value="OGD61274.1"/>
    <property type="molecule type" value="Genomic_DNA"/>
</dbReference>
<evidence type="ECO:0000259" key="2">
    <source>
        <dbReference type="Pfam" id="PF04536"/>
    </source>
</evidence>
<keyword evidence="1" id="KW-1133">Transmembrane helix</keyword>
<feature type="transmembrane region" description="Helical" evidence="1">
    <location>
        <begin position="159"/>
        <end position="177"/>
    </location>
</feature>
<evidence type="ECO:0000313" key="3">
    <source>
        <dbReference type="EMBL" id="OGD61274.1"/>
    </source>
</evidence>
<evidence type="ECO:0000313" key="4">
    <source>
        <dbReference type="Proteomes" id="UP000176364"/>
    </source>
</evidence>
<evidence type="ECO:0000256" key="1">
    <source>
        <dbReference type="SAM" id="Phobius"/>
    </source>
</evidence>
<dbReference type="Pfam" id="PF04536">
    <property type="entry name" value="TPM_phosphatase"/>
    <property type="match status" value="1"/>
</dbReference>
<protein>
    <recommendedName>
        <fullName evidence="2">TPM domain-containing protein</fullName>
    </recommendedName>
</protein>
<feature type="domain" description="TPM" evidence="2">
    <location>
        <begin position="18"/>
        <end position="141"/>
    </location>
</feature>
<name>A0A1F5E1U6_9BACT</name>
<proteinExistence type="predicted"/>
<accession>A0A1F5E1U6</accession>
<sequence length="215" mass="22941">MMFFVSLLLLGKVATGYVNDYAEIISPAVETKLETRLESFTASTGNELAVVTLKSLEGDTVENTAVALFEQWGIGQKDKDNGVLLLVVPNERELKIEVGYSLEPVLTDSRAGTIIRDVITPKFKENDYDSGITDGAEAIIAVLAGQEIAQSAGTNNYDGGRVVLIIFIMVITFIWLMRRRFKGGPGGFSSGKSNRSSFGGFSGGSSGGGGASGRW</sequence>
<gene>
    <name evidence="3" type="ORF">A3I57_02340</name>
</gene>
<keyword evidence="1" id="KW-0812">Transmembrane</keyword>
<comment type="caution">
    <text evidence="3">The sequence shown here is derived from an EMBL/GenBank/DDBJ whole genome shotgun (WGS) entry which is preliminary data.</text>
</comment>
<dbReference type="Gene3D" id="3.10.310.50">
    <property type="match status" value="1"/>
</dbReference>
<dbReference type="Proteomes" id="UP000176364">
    <property type="component" value="Unassembled WGS sequence"/>
</dbReference>
<reference evidence="3 4" key="1">
    <citation type="journal article" date="2016" name="Nat. Commun.">
        <title>Thousands of microbial genomes shed light on interconnected biogeochemical processes in an aquifer system.</title>
        <authorList>
            <person name="Anantharaman K."/>
            <person name="Brown C.T."/>
            <person name="Hug L.A."/>
            <person name="Sharon I."/>
            <person name="Castelle C.J."/>
            <person name="Probst A.J."/>
            <person name="Thomas B.C."/>
            <person name="Singh A."/>
            <person name="Wilkins M.J."/>
            <person name="Karaoz U."/>
            <person name="Brodie E.L."/>
            <person name="Williams K.H."/>
            <person name="Hubbard S.S."/>
            <person name="Banfield J.F."/>
        </authorList>
    </citation>
    <scope>NUCLEOTIDE SEQUENCE [LARGE SCALE GENOMIC DNA]</scope>
</reference>